<evidence type="ECO:0000259" key="7">
    <source>
        <dbReference type="PROSITE" id="PS50850"/>
    </source>
</evidence>
<feature type="transmembrane region" description="Helical" evidence="6">
    <location>
        <begin position="278"/>
        <end position="295"/>
    </location>
</feature>
<dbReference type="PROSITE" id="PS50850">
    <property type="entry name" value="MFS"/>
    <property type="match status" value="1"/>
</dbReference>
<dbReference type="PANTHER" id="PTHR23513:SF11">
    <property type="entry name" value="STAPHYLOFERRIN A TRANSPORTER"/>
    <property type="match status" value="1"/>
</dbReference>
<dbReference type="KEGG" id="ksk:KSE_02580"/>
<dbReference type="CDD" id="cd06173">
    <property type="entry name" value="MFS_MefA_like"/>
    <property type="match status" value="1"/>
</dbReference>
<feature type="transmembrane region" description="Helical" evidence="6">
    <location>
        <begin position="334"/>
        <end position="357"/>
    </location>
</feature>
<evidence type="ECO:0000256" key="6">
    <source>
        <dbReference type="SAM" id="Phobius"/>
    </source>
</evidence>
<keyword evidence="2" id="KW-1003">Cell membrane</keyword>
<feature type="transmembrane region" description="Helical" evidence="6">
    <location>
        <begin position="363"/>
        <end position="383"/>
    </location>
</feature>
<dbReference type="Proteomes" id="UP000007076">
    <property type="component" value="Chromosome"/>
</dbReference>
<name>E4N4H5_KITSK</name>
<evidence type="ECO:0000256" key="3">
    <source>
        <dbReference type="ARBA" id="ARBA00022692"/>
    </source>
</evidence>
<proteinExistence type="predicted"/>
<dbReference type="Pfam" id="PF07690">
    <property type="entry name" value="MFS_1"/>
    <property type="match status" value="1"/>
</dbReference>
<dbReference type="GO" id="GO:0022857">
    <property type="term" value="F:transmembrane transporter activity"/>
    <property type="evidence" value="ECO:0007669"/>
    <property type="project" value="InterPro"/>
</dbReference>
<reference evidence="8 9" key="1">
    <citation type="journal article" date="2010" name="DNA Res.">
        <title>Genome sequence of Kitasatospora setae NBRC 14216T: an evolutionary snapshot of the family Streptomycetaceae.</title>
        <authorList>
            <person name="Ichikawa N."/>
            <person name="Oguchi A."/>
            <person name="Ikeda H."/>
            <person name="Ishikawa J."/>
            <person name="Kitani S."/>
            <person name="Watanabe Y."/>
            <person name="Nakamura S."/>
            <person name="Katano Y."/>
            <person name="Kishi E."/>
            <person name="Sasagawa M."/>
            <person name="Ankai A."/>
            <person name="Fukui S."/>
            <person name="Hashimoto Y."/>
            <person name="Kamata S."/>
            <person name="Otoguro M."/>
            <person name="Tanikawa S."/>
            <person name="Nihira T."/>
            <person name="Horinouchi S."/>
            <person name="Ohnishi Y."/>
            <person name="Hayakawa M."/>
            <person name="Kuzuyama T."/>
            <person name="Arisawa A."/>
            <person name="Nomoto F."/>
            <person name="Miura H."/>
            <person name="Takahashi Y."/>
            <person name="Fujita N."/>
        </authorList>
    </citation>
    <scope>NUCLEOTIDE SEQUENCE [LARGE SCALE GENOMIC DNA]</scope>
    <source>
        <strain evidence="9">ATCC 33774 / DSM 43861 / JCM 3304 / KCC A-0304 / NBRC 14216 / KM-6054</strain>
    </source>
</reference>
<feature type="transmembrane region" description="Helical" evidence="6">
    <location>
        <begin position="244"/>
        <end position="266"/>
    </location>
</feature>
<accession>E4N4H5</accession>
<dbReference type="SUPFAM" id="SSF103473">
    <property type="entry name" value="MFS general substrate transporter"/>
    <property type="match status" value="1"/>
</dbReference>
<sequence>MRGFRLLVLGQAASEFGNAFQAVALPMLVYSLGGGTGQLSAVVSAFGIGRLAAAPLGGICADRWGARRVMLAADLGRLAATAALAVAALRHLDDLLLIGTLTCLVGLGAGLFLPASWAVVPDLLPADDLQAGNALSSTVNHTAGLLGPPLAGAVLLWLDPGTGLVVDAATFAVSALTLLLIGRTGERTREDPGADRATGFLALLRGSRMLRGLLAVTVVTNLTVGGMTRIGLPALATGDFAAGAVGFGALLAAFTGGCLLGGPIAAALDGVRHRGRTAGLAALLMGLAVALVPFAGLPGALVALLVAGVACTVNNVLLITGVQHRTPPALLARVMAALTFCALCAFPLSALAVGAVVTAFGTPGVFVVTGLTMLAATGITFTVREVREM</sequence>
<keyword evidence="9" id="KW-1185">Reference proteome</keyword>
<dbReference type="GO" id="GO:0005886">
    <property type="term" value="C:plasma membrane"/>
    <property type="evidence" value="ECO:0007669"/>
    <property type="project" value="UniProtKB-SubCell"/>
</dbReference>
<dbReference type="HOGENOM" id="CLU_034180_13_4_11"/>
<evidence type="ECO:0000256" key="5">
    <source>
        <dbReference type="ARBA" id="ARBA00023136"/>
    </source>
</evidence>
<evidence type="ECO:0000256" key="2">
    <source>
        <dbReference type="ARBA" id="ARBA00022475"/>
    </source>
</evidence>
<feature type="transmembrane region" description="Helical" evidence="6">
    <location>
        <begin position="301"/>
        <end position="322"/>
    </location>
</feature>
<feature type="transmembrane region" description="Helical" evidence="6">
    <location>
        <begin position="164"/>
        <end position="182"/>
    </location>
</feature>
<dbReference type="RefSeq" id="WP_014133427.1">
    <property type="nucleotide sequence ID" value="NC_016109.1"/>
</dbReference>
<feature type="transmembrane region" description="Helical" evidence="6">
    <location>
        <begin position="38"/>
        <end position="57"/>
    </location>
</feature>
<gene>
    <name evidence="8" type="ordered locus">KSE_02580</name>
</gene>
<dbReference type="Gene3D" id="1.20.1250.20">
    <property type="entry name" value="MFS general substrate transporter like domains"/>
    <property type="match status" value="1"/>
</dbReference>
<dbReference type="InterPro" id="IPR011701">
    <property type="entry name" value="MFS"/>
</dbReference>
<evidence type="ECO:0000256" key="1">
    <source>
        <dbReference type="ARBA" id="ARBA00004651"/>
    </source>
</evidence>
<organism evidence="8 9">
    <name type="scientific">Kitasatospora setae (strain ATCC 33774 / DSM 43861 / JCM 3304 / KCC A-0304 / NBRC 14216 / KM-6054)</name>
    <name type="common">Streptomyces setae</name>
    <dbReference type="NCBI Taxonomy" id="452652"/>
    <lineage>
        <taxon>Bacteria</taxon>
        <taxon>Bacillati</taxon>
        <taxon>Actinomycetota</taxon>
        <taxon>Actinomycetes</taxon>
        <taxon>Kitasatosporales</taxon>
        <taxon>Streptomycetaceae</taxon>
        <taxon>Kitasatospora</taxon>
    </lineage>
</organism>
<evidence type="ECO:0000256" key="4">
    <source>
        <dbReference type="ARBA" id="ARBA00022989"/>
    </source>
</evidence>
<keyword evidence="5 6" id="KW-0472">Membrane</keyword>
<keyword evidence="4 6" id="KW-1133">Transmembrane helix</keyword>
<protein>
    <submittedName>
        <fullName evidence="8">Putative drug resistance protein</fullName>
    </submittedName>
</protein>
<comment type="subcellular location">
    <subcellularLocation>
        <location evidence="1">Cell membrane</location>
        <topology evidence="1">Multi-pass membrane protein</topology>
    </subcellularLocation>
</comment>
<dbReference type="PANTHER" id="PTHR23513">
    <property type="entry name" value="INTEGRAL MEMBRANE EFFLUX PROTEIN-RELATED"/>
    <property type="match status" value="1"/>
</dbReference>
<evidence type="ECO:0000313" key="9">
    <source>
        <dbReference type="Proteomes" id="UP000007076"/>
    </source>
</evidence>
<evidence type="ECO:0000313" key="8">
    <source>
        <dbReference type="EMBL" id="BAJ26106.1"/>
    </source>
</evidence>
<feature type="transmembrane region" description="Helical" evidence="6">
    <location>
        <begin position="95"/>
        <end position="120"/>
    </location>
</feature>
<dbReference type="STRING" id="452652.KSE_02580"/>
<keyword evidence="3 6" id="KW-0812">Transmembrane</keyword>
<feature type="domain" description="Major facilitator superfamily (MFS) profile" evidence="7">
    <location>
        <begin position="1"/>
        <end position="387"/>
    </location>
</feature>
<dbReference type="InterPro" id="IPR020846">
    <property type="entry name" value="MFS_dom"/>
</dbReference>
<feature type="transmembrane region" description="Helical" evidence="6">
    <location>
        <begin position="213"/>
        <end position="232"/>
    </location>
</feature>
<dbReference type="InterPro" id="IPR036259">
    <property type="entry name" value="MFS_trans_sf"/>
</dbReference>
<dbReference type="eggNOG" id="COG0477">
    <property type="taxonomic scope" value="Bacteria"/>
</dbReference>
<dbReference type="PATRIC" id="fig|452652.3.peg.252"/>
<dbReference type="EMBL" id="AP010968">
    <property type="protein sequence ID" value="BAJ26106.1"/>
    <property type="molecule type" value="Genomic_DNA"/>
</dbReference>
<dbReference type="AlphaFoldDB" id="E4N4H5"/>